<evidence type="ECO:0000313" key="17">
    <source>
        <dbReference type="EMBL" id="ABQ43696.1"/>
    </source>
</evidence>
<feature type="binding site" evidence="13">
    <location>
        <position position="168"/>
    </location>
    <ligand>
        <name>substrate</name>
    </ligand>
</feature>
<dbReference type="GO" id="GO:0071897">
    <property type="term" value="P:DNA biosynthetic process"/>
    <property type="evidence" value="ECO:0007669"/>
    <property type="project" value="UniProtKB-KW"/>
</dbReference>
<dbReference type="Gene3D" id="3.40.50.300">
    <property type="entry name" value="P-loop containing nucleotide triphosphate hydrolases"/>
    <property type="match status" value="1"/>
</dbReference>
<dbReference type="GO" id="GO:0046872">
    <property type="term" value="F:metal ion binding"/>
    <property type="evidence" value="ECO:0007669"/>
    <property type="project" value="UniProtKB-KW"/>
</dbReference>
<sequence length="183" mass="20537">MTSKSGHIQIILGPMFSGKSTELIRILKRYQIARYTCFVIKYSKDTRYGKGLVTHDNNSIPAIPVNSLSEINCDKIKADVIGIDEGQFFPDIVEFCERMANDGKIVIVAALDGTFLREPFGNILKLIPCAEYVSKLTAVCMNCFNSASFSKRIGDEQEIEVIGGKDKYQSVCRKCYFKLKINN</sequence>
<evidence type="ECO:0000313" key="16">
    <source>
        <dbReference type="EMBL" id="ABQ43541.1"/>
    </source>
</evidence>
<proteinExistence type="inferred from homology"/>
<dbReference type="PANTHER" id="PTHR11441">
    <property type="entry name" value="THYMIDINE KINASE"/>
    <property type="match status" value="1"/>
</dbReference>
<dbReference type="EC" id="2.7.1.21" evidence="2 14"/>
<evidence type="ECO:0000313" key="18">
    <source>
        <dbReference type="Proteomes" id="UP000099606"/>
    </source>
</evidence>
<dbReference type="PIRSF" id="PIRSF035805">
    <property type="entry name" value="TK_cell"/>
    <property type="match status" value="1"/>
</dbReference>
<keyword evidence="9" id="KW-0862">Zinc</keyword>
<dbReference type="PROSITE" id="PS00603">
    <property type="entry name" value="TK_CELLULAR_TYPE"/>
    <property type="match status" value="1"/>
</dbReference>
<evidence type="ECO:0000256" key="2">
    <source>
        <dbReference type="ARBA" id="ARBA00012118"/>
    </source>
</evidence>
<dbReference type="GO" id="GO:0046104">
    <property type="term" value="P:thymidine metabolic process"/>
    <property type="evidence" value="ECO:0007669"/>
    <property type="project" value="TreeGrafter"/>
</dbReference>
<dbReference type="GO" id="GO:0005524">
    <property type="term" value="F:ATP binding"/>
    <property type="evidence" value="ECO:0007669"/>
    <property type="project" value="UniProtKB-KW"/>
</dbReference>
<evidence type="ECO:0000256" key="10">
    <source>
        <dbReference type="ARBA" id="ARBA00022840"/>
    </source>
</evidence>
<evidence type="ECO:0000256" key="13">
    <source>
        <dbReference type="PIRSR" id="PIRSR035805-2"/>
    </source>
</evidence>
<evidence type="ECO:0000256" key="4">
    <source>
        <dbReference type="ARBA" id="ARBA00022634"/>
    </source>
</evidence>
<dbReference type="EMBL" id="EF420157">
    <property type="protein sequence ID" value="ABQ43696.1"/>
    <property type="molecule type" value="Genomic_DNA"/>
</dbReference>
<keyword evidence="7 14" id="KW-0547">Nucleotide-binding</keyword>
<dbReference type="SUPFAM" id="SSF52540">
    <property type="entry name" value="P-loop containing nucleoside triphosphate hydrolases"/>
    <property type="match status" value="1"/>
</dbReference>
<keyword evidence="4 14" id="KW-0237">DNA synthesis</keyword>
<organism evidence="16 19">
    <name type="scientific">Tanapox virus</name>
    <dbReference type="NCBI Taxonomy" id="99000"/>
    <lineage>
        <taxon>Viruses</taxon>
        <taxon>Varidnaviria</taxon>
        <taxon>Bamfordvirae</taxon>
        <taxon>Nucleocytoviricota</taxon>
        <taxon>Pokkesviricetes</taxon>
        <taxon>Chitovirales</taxon>
        <taxon>Poxviridae</taxon>
        <taxon>Chordopoxvirinae</taxon>
        <taxon>Yatapoxvirus</taxon>
        <taxon>Yatapoxvirus tanapox</taxon>
    </lineage>
</organism>
<evidence type="ECO:0000256" key="7">
    <source>
        <dbReference type="ARBA" id="ARBA00022741"/>
    </source>
</evidence>
<dbReference type="SUPFAM" id="SSF57716">
    <property type="entry name" value="Glucocorticoid receptor-like (DNA-binding domain)"/>
    <property type="match status" value="1"/>
</dbReference>
<protein>
    <recommendedName>
        <fullName evidence="3 14">Thymidine kinase</fullName>
        <ecNumber evidence="2 14">2.7.1.21</ecNumber>
    </recommendedName>
</protein>
<dbReference type="FunFam" id="3.40.50.300:FF:001270">
    <property type="entry name" value="Thymidine kinase"/>
    <property type="match status" value="1"/>
</dbReference>
<evidence type="ECO:0000256" key="1">
    <source>
        <dbReference type="ARBA" id="ARBA00007587"/>
    </source>
</evidence>
<dbReference type="PANTHER" id="PTHR11441:SF0">
    <property type="entry name" value="THYMIDINE KINASE, CYTOSOLIC"/>
    <property type="match status" value="1"/>
</dbReference>
<keyword evidence="10 14" id="KW-0067">ATP-binding</keyword>
<evidence type="ECO:0000256" key="12">
    <source>
        <dbReference type="PIRSR" id="PIRSR035805-1"/>
    </source>
</evidence>
<evidence type="ECO:0000256" key="9">
    <source>
        <dbReference type="ARBA" id="ARBA00022833"/>
    </source>
</evidence>
<dbReference type="Proteomes" id="UP000130031">
    <property type="component" value="Segment"/>
</dbReference>
<evidence type="ECO:0000256" key="3">
    <source>
        <dbReference type="ARBA" id="ARBA00020079"/>
    </source>
</evidence>
<dbReference type="Gene3D" id="3.30.60.20">
    <property type="match status" value="1"/>
</dbReference>
<dbReference type="GO" id="GO:0042802">
    <property type="term" value="F:identical protein binding"/>
    <property type="evidence" value="ECO:0007669"/>
    <property type="project" value="UniProtKB-ARBA"/>
</dbReference>
<dbReference type="GO" id="GO:0004797">
    <property type="term" value="F:thymidine kinase activity"/>
    <property type="evidence" value="ECO:0007669"/>
    <property type="project" value="UniProtKB-EC"/>
</dbReference>
<keyword evidence="6" id="KW-0479">Metal-binding</keyword>
<accession>A7XCI9</accession>
<evidence type="ECO:0000313" key="19">
    <source>
        <dbReference type="Proteomes" id="UP000130031"/>
    </source>
</evidence>
<evidence type="ECO:0000256" key="11">
    <source>
        <dbReference type="ARBA" id="ARBA00048254"/>
    </source>
</evidence>
<dbReference type="EMBL" id="EF420156">
    <property type="protein sequence ID" value="ABQ43541.1"/>
    <property type="molecule type" value="Genomic_DNA"/>
</dbReference>
<evidence type="ECO:0000256" key="5">
    <source>
        <dbReference type="ARBA" id="ARBA00022679"/>
    </source>
</evidence>
<dbReference type="Pfam" id="PF00265">
    <property type="entry name" value="TK"/>
    <property type="match status" value="1"/>
</dbReference>
<evidence type="ECO:0000256" key="8">
    <source>
        <dbReference type="ARBA" id="ARBA00022777"/>
    </source>
</evidence>
<reference evidence="18 19" key="1">
    <citation type="journal article" date="2007" name="Virus Res.">
        <title>Comparative genetic analysis of genomic DNA sequences of two human isolates of Tanapox virus.</title>
        <authorList>
            <person name="Nazarian S.H."/>
            <person name="Barrett J.W."/>
            <person name="Frace A.M."/>
            <person name="Olsen-Rasmussen M."/>
            <person name="Khristova M."/>
            <person name="Shaban M."/>
            <person name="Neering S."/>
            <person name="Li Y."/>
            <person name="Damon I.K."/>
            <person name="Esposito J.J."/>
            <person name="Essani K."/>
            <person name="McFadden G."/>
        </authorList>
    </citation>
    <scope>NUCLEOTIDE SEQUENCE [LARGE SCALE GENOMIC DNA]</scope>
    <source>
        <strain evidence="16">TPV-Kenya</strain>
        <strain evidence="17">TPV-RoC</strain>
    </source>
</reference>
<dbReference type="Proteomes" id="UP000099606">
    <property type="component" value="Segment"/>
</dbReference>
<keyword evidence="5 14" id="KW-0808">Transferase</keyword>
<dbReference type="InterPro" id="IPR027417">
    <property type="entry name" value="P-loop_NTPase"/>
</dbReference>
<comment type="similarity">
    <text evidence="1 15">Belongs to the thymidine kinase family.</text>
</comment>
<feature type="active site" description="Proton acceptor" evidence="12">
    <location>
        <position position="85"/>
    </location>
</feature>
<comment type="catalytic activity">
    <reaction evidence="11 14">
        <text>thymidine + ATP = dTMP + ADP + H(+)</text>
        <dbReference type="Rhea" id="RHEA:19129"/>
        <dbReference type="ChEBI" id="CHEBI:15378"/>
        <dbReference type="ChEBI" id="CHEBI:17748"/>
        <dbReference type="ChEBI" id="CHEBI:30616"/>
        <dbReference type="ChEBI" id="CHEBI:63528"/>
        <dbReference type="ChEBI" id="CHEBI:456216"/>
        <dbReference type="EC" id="2.7.1.21"/>
    </reaction>
</comment>
<keyword evidence="8 14" id="KW-0418">Kinase</keyword>
<evidence type="ECO:0000256" key="15">
    <source>
        <dbReference type="RuleBase" id="RU004165"/>
    </source>
</evidence>
<dbReference type="InterPro" id="IPR001267">
    <property type="entry name" value="Thymidine_kinase"/>
</dbReference>
<gene>
    <name evidence="16" type="primary">66R</name>
</gene>
<evidence type="ECO:0000256" key="14">
    <source>
        <dbReference type="RuleBase" id="RU000544"/>
    </source>
</evidence>
<dbReference type="InterPro" id="IPR020633">
    <property type="entry name" value="Thymidine_kinase_CS"/>
</dbReference>
<evidence type="ECO:0000256" key="6">
    <source>
        <dbReference type="ARBA" id="ARBA00022723"/>
    </source>
</evidence>
<name>A7XCI9_9POXV</name>
<dbReference type="FunFam" id="3.30.60.20:FF:000028">
    <property type="entry name" value="Thymidine kinase"/>
    <property type="match status" value="1"/>
</dbReference>